<dbReference type="InterPro" id="IPR004021">
    <property type="entry name" value="HIN200/IF120x"/>
</dbReference>
<evidence type="ECO:0000256" key="2">
    <source>
        <dbReference type="ARBA" id="ARBA00008647"/>
    </source>
</evidence>
<dbReference type="InParanoid" id="K7DZU2"/>
<dbReference type="GO" id="GO:0005654">
    <property type="term" value="C:nucleoplasm"/>
    <property type="evidence" value="ECO:0000318"/>
    <property type="project" value="GO_Central"/>
</dbReference>
<evidence type="ECO:0000313" key="9">
    <source>
        <dbReference type="Proteomes" id="UP000002280"/>
    </source>
</evidence>
<dbReference type="InterPro" id="IPR004020">
    <property type="entry name" value="DAPIN"/>
</dbReference>
<dbReference type="GO" id="GO:0002218">
    <property type="term" value="P:activation of innate immune response"/>
    <property type="evidence" value="ECO:0000318"/>
    <property type="project" value="GO_Central"/>
</dbReference>
<dbReference type="GO" id="GO:0035458">
    <property type="term" value="P:cellular response to interferon-beta"/>
    <property type="evidence" value="ECO:0000318"/>
    <property type="project" value="GO_Central"/>
</dbReference>
<dbReference type="GO" id="GO:0005829">
    <property type="term" value="C:cytosol"/>
    <property type="evidence" value="ECO:0000318"/>
    <property type="project" value="GO_Central"/>
</dbReference>
<keyword evidence="9" id="KW-1185">Reference proteome</keyword>
<organism evidence="8 9">
    <name type="scientific">Monodelphis domestica</name>
    <name type="common">Gray short-tailed opossum</name>
    <dbReference type="NCBI Taxonomy" id="13616"/>
    <lineage>
        <taxon>Eukaryota</taxon>
        <taxon>Metazoa</taxon>
        <taxon>Chordata</taxon>
        <taxon>Craniata</taxon>
        <taxon>Vertebrata</taxon>
        <taxon>Euteleostomi</taxon>
        <taxon>Mammalia</taxon>
        <taxon>Metatheria</taxon>
        <taxon>Didelphimorphia</taxon>
        <taxon>Didelphidae</taxon>
        <taxon>Monodelphis</taxon>
    </lineage>
</organism>
<dbReference type="SUPFAM" id="SSF47986">
    <property type="entry name" value="DEATH domain"/>
    <property type="match status" value="1"/>
</dbReference>
<name>K7DZU2_MONDO</name>
<dbReference type="FunCoup" id="K7DZU2">
    <property type="interactions" value="43"/>
</dbReference>
<dbReference type="GO" id="GO:0003690">
    <property type="term" value="F:double-stranded DNA binding"/>
    <property type="evidence" value="ECO:0000318"/>
    <property type="project" value="GO_Central"/>
</dbReference>
<feature type="compositionally biased region" description="Basic and acidic residues" evidence="5">
    <location>
        <begin position="170"/>
        <end position="200"/>
    </location>
</feature>
<accession>K7DZU2</accession>
<keyword evidence="3" id="KW-0395">Inflammatory response</keyword>
<evidence type="ECO:0000256" key="3">
    <source>
        <dbReference type="ARBA" id="ARBA00023198"/>
    </source>
</evidence>
<dbReference type="Pfam" id="PF02758">
    <property type="entry name" value="PYRIN"/>
    <property type="match status" value="1"/>
</dbReference>
<evidence type="ECO:0000259" key="6">
    <source>
        <dbReference type="PROSITE" id="PS50824"/>
    </source>
</evidence>
<dbReference type="InterPro" id="IPR040205">
    <property type="entry name" value="HIN-200"/>
</dbReference>
<dbReference type="Pfam" id="PF02760">
    <property type="entry name" value="HIN"/>
    <property type="match status" value="1"/>
</dbReference>
<dbReference type="OrthoDB" id="10058437at2759"/>
<reference evidence="8 9" key="1">
    <citation type="journal article" date="2007" name="Nature">
        <title>Genome of the marsupial Monodelphis domestica reveals innovation in non-coding sequences.</title>
        <authorList>
            <person name="Mikkelsen T.S."/>
            <person name="Wakefield M.J."/>
            <person name="Aken B."/>
            <person name="Amemiya C.T."/>
            <person name="Chang J.L."/>
            <person name="Duke S."/>
            <person name="Garber M."/>
            <person name="Gentles A.J."/>
            <person name="Goodstadt L."/>
            <person name="Heger A."/>
            <person name="Jurka J."/>
            <person name="Kamal M."/>
            <person name="Mauceli E."/>
            <person name="Searle S.M."/>
            <person name="Sharpe T."/>
            <person name="Baker M.L."/>
            <person name="Batzer M.A."/>
            <person name="Benos P.V."/>
            <person name="Belov K."/>
            <person name="Clamp M."/>
            <person name="Cook A."/>
            <person name="Cuff J."/>
            <person name="Das R."/>
            <person name="Davidow L."/>
            <person name="Deakin J.E."/>
            <person name="Fazzari M.J."/>
            <person name="Glass J.L."/>
            <person name="Grabherr M."/>
            <person name="Greally J.M."/>
            <person name="Gu W."/>
            <person name="Hore T.A."/>
            <person name="Huttley G.A."/>
            <person name="Kleber M."/>
            <person name="Jirtle R.L."/>
            <person name="Koina E."/>
            <person name="Lee J.T."/>
            <person name="Mahony S."/>
            <person name="Marra M.A."/>
            <person name="Miller R.D."/>
            <person name="Nicholls R.D."/>
            <person name="Oda M."/>
            <person name="Papenfuss A.T."/>
            <person name="Parra Z.E."/>
            <person name="Pollock D.D."/>
            <person name="Ray D.A."/>
            <person name="Schein J.E."/>
            <person name="Speed T.P."/>
            <person name="Thompson K."/>
            <person name="VandeBerg J.L."/>
            <person name="Wade C.M."/>
            <person name="Walker J.A."/>
            <person name="Waters P.D."/>
            <person name="Webber C."/>
            <person name="Weidman J.R."/>
            <person name="Xie X."/>
            <person name="Zody M.C."/>
            <person name="Baldwin J."/>
            <person name="Abdouelleil A."/>
            <person name="Abdulkadir J."/>
            <person name="Abebe A."/>
            <person name="Abera B."/>
            <person name="Abreu J."/>
            <person name="Acer S.C."/>
            <person name="Aftuck L."/>
            <person name="Alexander A."/>
            <person name="An P."/>
            <person name="Anderson E."/>
            <person name="Anderson S."/>
            <person name="Arachi H."/>
            <person name="Azer M."/>
            <person name="Bachantsang P."/>
            <person name="Barry A."/>
            <person name="Bayul T."/>
            <person name="Berlin A."/>
            <person name="Bessette D."/>
            <person name="Bloom T."/>
            <person name="Bloom T."/>
            <person name="Boguslavskiy L."/>
            <person name="Bonnet C."/>
            <person name="Boukhgalter B."/>
            <person name="Bourzgui I."/>
            <person name="Brown A."/>
            <person name="Cahill P."/>
            <person name="Channer S."/>
            <person name="Cheshatsang Y."/>
            <person name="Chuda L."/>
            <person name="Citroen M."/>
            <person name="Collymore A."/>
            <person name="Cooke P."/>
            <person name="Costello M."/>
            <person name="D'Aco K."/>
            <person name="Daza R."/>
            <person name="De Haan G."/>
            <person name="DeGray S."/>
            <person name="DeMaso C."/>
            <person name="Dhargay N."/>
            <person name="Dooley K."/>
            <person name="Dooley E."/>
            <person name="Doricent M."/>
            <person name="Dorje P."/>
            <person name="Dorjee K."/>
            <person name="Dupes A."/>
            <person name="Elong R."/>
            <person name="Falk J."/>
            <person name="Farina A."/>
            <person name="Faro S."/>
            <person name="Ferguson D."/>
            <person name="Fisher S."/>
            <person name="Foley C.D."/>
            <person name="Franke A."/>
            <person name="Friedrich D."/>
            <person name="Gadbois L."/>
            <person name="Gearin G."/>
            <person name="Gearin C.R."/>
            <person name="Giannoukos G."/>
            <person name="Goode T."/>
            <person name="Graham J."/>
            <person name="Grandbois E."/>
            <person name="Grewal S."/>
            <person name="Gyaltsen K."/>
            <person name="Hafez N."/>
            <person name="Hagos B."/>
            <person name="Hall J."/>
            <person name="Henson C."/>
            <person name="Hollinger A."/>
            <person name="Honan T."/>
            <person name="Huard M.D."/>
            <person name="Hughes L."/>
            <person name="Hurhula B."/>
            <person name="Husby M.E."/>
            <person name="Kamat A."/>
            <person name="Kanga B."/>
            <person name="Kashin S."/>
            <person name="Khazanovich D."/>
            <person name="Kisner P."/>
            <person name="Lance K."/>
            <person name="Lara M."/>
            <person name="Lee W."/>
            <person name="Lennon N."/>
            <person name="Letendre F."/>
            <person name="LeVine R."/>
            <person name="Lipovsky A."/>
            <person name="Liu X."/>
            <person name="Liu J."/>
            <person name="Liu S."/>
            <person name="Lokyitsang T."/>
            <person name="Lokyitsang Y."/>
            <person name="Lubonja R."/>
            <person name="Lui A."/>
            <person name="MacDonald P."/>
            <person name="Magnisalis V."/>
            <person name="Maru K."/>
            <person name="Matthews C."/>
            <person name="McCusker W."/>
            <person name="McDonough S."/>
            <person name="Mehta T."/>
            <person name="Meldrim J."/>
            <person name="Meneus L."/>
            <person name="Mihai O."/>
            <person name="Mihalev A."/>
            <person name="Mihova T."/>
            <person name="Mittelman R."/>
            <person name="Mlenga V."/>
            <person name="Montmayeur A."/>
            <person name="Mulrain L."/>
            <person name="Navidi A."/>
            <person name="Naylor J."/>
            <person name="Negash T."/>
            <person name="Nguyen T."/>
            <person name="Nguyen N."/>
            <person name="Nicol R."/>
            <person name="Norbu C."/>
            <person name="Norbu N."/>
            <person name="Novod N."/>
            <person name="O'Neill B."/>
            <person name="Osman S."/>
            <person name="Markiewicz E."/>
            <person name="Oyono O.L."/>
            <person name="Patti C."/>
            <person name="Phunkhang P."/>
            <person name="Pierre F."/>
            <person name="Priest M."/>
            <person name="Raghuraman S."/>
            <person name="Rege F."/>
            <person name="Reyes R."/>
            <person name="Rise C."/>
            <person name="Rogov P."/>
            <person name="Ross K."/>
            <person name="Ryan E."/>
            <person name="Settipalli S."/>
            <person name="Shea T."/>
            <person name="Sherpa N."/>
            <person name="Shi L."/>
            <person name="Shih D."/>
            <person name="Sparrow T."/>
            <person name="Spaulding J."/>
            <person name="Stalker J."/>
            <person name="Stange-Thomann N."/>
            <person name="Stavropoulos S."/>
            <person name="Stone C."/>
            <person name="Strader C."/>
            <person name="Tesfaye S."/>
            <person name="Thomson T."/>
            <person name="Thoulutsang Y."/>
            <person name="Thoulutsang D."/>
            <person name="Topham K."/>
            <person name="Topping I."/>
            <person name="Tsamla T."/>
            <person name="Vassiliev H."/>
            <person name="Vo A."/>
            <person name="Wangchuk T."/>
            <person name="Wangdi T."/>
            <person name="Weiand M."/>
            <person name="Wilkinson J."/>
            <person name="Wilson A."/>
            <person name="Yadav S."/>
            <person name="Young G."/>
            <person name="Yu Q."/>
            <person name="Zembek L."/>
            <person name="Zhong D."/>
            <person name="Zimmer A."/>
            <person name="Zwirko Z."/>
            <person name="Jaffe D.B."/>
            <person name="Alvarez P."/>
            <person name="Brockman W."/>
            <person name="Butler J."/>
            <person name="Chin C."/>
            <person name="Gnerre S."/>
            <person name="MacCallum I."/>
            <person name="Graves J.A."/>
            <person name="Ponting C.P."/>
            <person name="Breen M."/>
            <person name="Samollow P.B."/>
            <person name="Lander E.S."/>
            <person name="Lindblad-Toh K."/>
        </authorList>
    </citation>
    <scope>NUCLEOTIDE SEQUENCE [LARGE SCALE GENOMIC DNA]</scope>
</reference>
<sequence>MQFKITKRQLMMKLGRRTVIGLKSTEEMNKKFGEILLSGLEELQNEDFKKFKFFLSNDCLMMRVHNLDRIDLATCMKKQLPCPSFMNKFIEILKKMNLNETAKKYKEQKEEVLKKLKKENEKKPTKRKNQAQTRKPSDGKNSVNPQLTKKDSLKLNDESKKNCGAKRTKATTEEKPESKKRKLSEVSHQKTEPETGREDGPQTMPVVMKVLKVKEIFEYETKEKTKTMFHATVANEHEFIRVKVLNIDVKEYFNQKNVIEISEGFWKSGFLEVNKSSKVIDLGANREMEVPQNIIRKASQTPKIQSLLKLKNKKERIYVDGVYEINKKTETDKCTIFVVKDNTGTIKVVTFGKWAKIKCDERDKLRLTCFELCVWDVKDEIQLKSVTHSYVKVIKAKK</sequence>
<dbReference type="GO" id="GO:0006954">
    <property type="term" value="P:inflammatory response"/>
    <property type="evidence" value="ECO:0007669"/>
    <property type="project" value="UniProtKB-KW"/>
</dbReference>
<dbReference type="InterPro" id="IPR011029">
    <property type="entry name" value="DEATH-like_dom_sf"/>
</dbReference>
<dbReference type="PANTHER" id="PTHR12200:SF25">
    <property type="entry name" value="PYRIN AND HIN DOMAIN-CONTAINING PROTEIN 1"/>
    <property type="match status" value="1"/>
</dbReference>
<evidence type="ECO:0000256" key="5">
    <source>
        <dbReference type="SAM" id="MobiDB-lite"/>
    </source>
</evidence>
<dbReference type="KEGG" id="mdo:103096087"/>
<comment type="subcellular location">
    <subcellularLocation>
        <location evidence="1">Nucleus</location>
    </subcellularLocation>
</comment>
<dbReference type="Ensembl" id="ENSMODT00000042153.2">
    <property type="protein sequence ID" value="ENSMODP00000039043.1"/>
    <property type="gene ID" value="ENSMODG00000027491.2"/>
</dbReference>
<evidence type="ECO:0000256" key="1">
    <source>
        <dbReference type="ARBA" id="ARBA00004123"/>
    </source>
</evidence>
<dbReference type="GeneID" id="103096087"/>
<dbReference type="Gene3D" id="1.10.533.10">
    <property type="entry name" value="Death Domain, Fas"/>
    <property type="match status" value="1"/>
</dbReference>
<gene>
    <name evidence="8" type="primary">LOC103096087</name>
</gene>
<dbReference type="InterPro" id="IPR012340">
    <property type="entry name" value="NA-bd_OB-fold"/>
</dbReference>
<reference evidence="8" key="3">
    <citation type="submission" date="2025-09" db="UniProtKB">
        <authorList>
            <consortium name="Ensembl"/>
        </authorList>
    </citation>
    <scope>IDENTIFICATION</scope>
</reference>
<feature type="domain" description="Pyrin" evidence="6">
    <location>
        <begin position="28"/>
        <end position="111"/>
    </location>
</feature>
<dbReference type="HOGENOM" id="CLU_020123_2_0_1"/>
<dbReference type="SUPFAM" id="SSF159141">
    <property type="entry name" value="HIN-2000 domain-like"/>
    <property type="match status" value="2"/>
</dbReference>
<evidence type="ECO:0000313" key="8">
    <source>
        <dbReference type="Ensembl" id="ENSMODP00000039043.1"/>
    </source>
</evidence>
<dbReference type="PROSITE" id="PS50834">
    <property type="entry name" value="HIN_200"/>
    <property type="match status" value="1"/>
</dbReference>
<comment type="similarity">
    <text evidence="2">Belongs to the HIN-200 family.</text>
</comment>
<dbReference type="SMART" id="SM01289">
    <property type="entry name" value="PYRIN"/>
    <property type="match status" value="1"/>
</dbReference>
<proteinExistence type="inferred from homology"/>
<dbReference type="PANTHER" id="PTHR12200">
    <property type="entry name" value="INTERFERON-INDUCIBLE PROTEIN AIM2 FAMILY MEMBER"/>
    <property type="match status" value="1"/>
</dbReference>
<protein>
    <submittedName>
        <fullName evidence="8">Interferon-inducible protein AIM2</fullName>
    </submittedName>
</protein>
<dbReference type="AlphaFoldDB" id="K7DZU2"/>
<feature type="region of interest" description="Disordered" evidence="5">
    <location>
        <begin position="115"/>
        <end position="202"/>
    </location>
</feature>
<evidence type="ECO:0000256" key="4">
    <source>
        <dbReference type="ARBA" id="ARBA00023242"/>
    </source>
</evidence>
<keyword evidence="4" id="KW-0539">Nucleus</keyword>
<dbReference type="STRING" id="13616.ENSMODP00000039043"/>
<dbReference type="Bgee" id="ENSMODG00000027491">
    <property type="expression patterns" value="Expressed in liver and 19 other cell types or tissues"/>
</dbReference>
<dbReference type="Gene3D" id="2.40.50.140">
    <property type="entry name" value="Nucleic acid-binding proteins"/>
    <property type="match status" value="2"/>
</dbReference>
<dbReference type="eggNOG" id="ENOG502QTQS">
    <property type="taxonomic scope" value="Eukaryota"/>
</dbReference>
<reference evidence="8" key="2">
    <citation type="submission" date="2025-08" db="UniProtKB">
        <authorList>
            <consortium name="Ensembl"/>
        </authorList>
    </citation>
    <scope>IDENTIFICATION</scope>
</reference>
<dbReference type="FunFam" id="2.40.50.140:FF:000500">
    <property type="entry name" value="Interferon-activable protein 202"/>
    <property type="match status" value="1"/>
</dbReference>
<dbReference type="FunFam" id="1.10.533.10:FF:000076">
    <property type="entry name" value="Interferon-inducible protein AIM2"/>
    <property type="match status" value="1"/>
</dbReference>
<dbReference type="GeneTree" id="ENSGT00390000013296"/>
<feature type="domain" description="HIN-200" evidence="7">
    <location>
        <begin position="190"/>
        <end position="394"/>
    </location>
</feature>
<feature type="compositionally biased region" description="Polar residues" evidence="5">
    <location>
        <begin position="130"/>
        <end position="147"/>
    </location>
</feature>
<dbReference type="PROSITE" id="PS50824">
    <property type="entry name" value="DAPIN"/>
    <property type="match status" value="1"/>
</dbReference>
<feature type="compositionally biased region" description="Basic and acidic residues" evidence="5">
    <location>
        <begin position="148"/>
        <end position="161"/>
    </location>
</feature>
<dbReference type="OMA" id="NIHCEEG"/>
<dbReference type="Proteomes" id="UP000002280">
    <property type="component" value="Chromosome 2"/>
</dbReference>
<evidence type="ECO:0000259" key="7">
    <source>
        <dbReference type="PROSITE" id="PS50834"/>
    </source>
</evidence>